<dbReference type="AlphaFoldDB" id="A0A174HHX1"/>
<evidence type="ECO:0000256" key="1">
    <source>
        <dbReference type="SAM" id="MobiDB-lite"/>
    </source>
</evidence>
<accession>A0A174HHX1</accession>
<dbReference type="RefSeq" id="WP_055262004.1">
    <property type="nucleotide sequence ID" value="NZ_CYZK01000025.1"/>
</dbReference>
<reference evidence="2 3" key="1">
    <citation type="submission" date="2015-09" db="EMBL/GenBank/DDBJ databases">
        <authorList>
            <consortium name="Pathogen Informatics"/>
        </authorList>
    </citation>
    <scope>NUCLEOTIDE SEQUENCE [LARGE SCALE GENOMIC DNA]</scope>
    <source>
        <strain evidence="2 3">2789STDY5834866</strain>
    </source>
</reference>
<evidence type="ECO:0000313" key="3">
    <source>
        <dbReference type="Proteomes" id="UP000095362"/>
    </source>
</evidence>
<dbReference type="Proteomes" id="UP000095362">
    <property type="component" value="Unassembled WGS sequence"/>
</dbReference>
<sequence>MNMMFPKPTKKKRKKHKKSIMQPKGDRRCYLCMLLDGDFTYKPYLEEHHVLFGNTHAFAEAEGLKVNLCLDHHRNGPAAVHNNAKNARILMERAQEVYERTHTREEWMKNVGKNYL</sequence>
<dbReference type="STRING" id="410072.ERS852525_00902"/>
<feature type="region of interest" description="Disordered" evidence="1">
    <location>
        <begin position="1"/>
        <end position="22"/>
    </location>
</feature>
<feature type="compositionally biased region" description="Basic residues" evidence="1">
    <location>
        <begin position="8"/>
        <end position="19"/>
    </location>
</feature>
<organism evidence="2 3">
    <name type="scientific">Coprococcus comes</name>
    <dbReference type="NCBI Taxonomy" id="410072"/>
    <lineage>
        <taxon>Bacteria</taxon>
        <taxon>Bacillati</taxon>
        <taxon>Bacillota</taxon>
        <taxon>Clostridia</taxon>
        <taxon>Lachnospirales</taxon>
        <taxon>Lachnospiraceae</taxon>
        <taxon>Coprococcus</taxon>
    </lineage>
</organism>
<gene>
    <name evidence="2" type="ORF">ERS852481_02771</name>
</gene>
<dbReference type="PaxDb" id="410072-ERS852525_00902"/>
<protein>
    <submittedName>
        <fullName evidence="2">Uncharacterized protein</fullName>
    </submittedName>
</protein>
<proteinExistence type="predicted"/>
<evidence type="ECO:0000313" key="2">
    <source>
        <dbReference type="EMBL" id="CUO74483.1"/>
    </source>
</evidence>
<name>A0A174HHX1_9FIRM</name>
<dbReference type="EMBL" id="CYZK01000025">
    <property type="protein sequence ID" value="CUO74483.1"/>
    <property type="molecule type" value="Genomic_DNA"/>
</dbReference>